<reference evidence="3 4" key="1">
    <citation type="journal article" date="2020" name="Microorganisms">
        <title>Osmotic Adaptation and Compatible Solute Biosynthesis of Phototrophic Bacteria as Revealed from Genome Analyses.</title>
        <authorList>
            <person name="Imhoff J.F."/>
            <person name="Rahn T."/>
            <person name="Kunzel S."/>
            <person name="Keller A."/>
            <person name="Neulinger S.C."/>
        </authorList>
    </citation>
    <scope>NUCLEOTIDE SEQUENCE [LARGE SCALE GENOMIC DNA]</scope>
    <source>
        <strain evidence="3 4">DSM 21303</strain>
    </source>
</reference>
<comment type="caution">
    <text evidence="3">The sequence shown here is derived from an EMBL/GenBank/DDBJ whole genome shotgun (WGS) entry which is preliminary data.</text>
</comment>
<organism evidence="3 4">
    <name type="scientific">Thiocapsa imhoffii</name>
    <dbReference type="NCBI Taxonomy" id="382777"/>
    <lineage>
        <taxon>Bacteria</taxon>
        <taxon>Pseudomonadati</taxon>
        <taxon>Pseudomonadota</taxon>
        <taxon>Gammaproteobacteria</taxon>
        <taxon>Chromatiales</taxon>
        <taxon>Chromatiaceae</taxon>
        <taxon>Thiocapsa</taxon>
    </lineage>
</organism>
<dbReference type="Proteomes" id="UP001138802">
    <property type="component" value="Unassembled WGS sequence"/>
</dbReference>
<evidence type="ECO:0000313" key="3">
    <source>
        <dbReference type="EMBL" id="MBK1646808.1"/>
    </source>
</evidence>
<accession>A0A9X0WLG9</accession>
<keyword evidence="4" id="KW-1185">Reference proteome</keyword>
<dbReference type="PANTHER" id="PTHR35400:SF1">
    <property type="entry name" value="SLR1083 PROTEIN"/>
    <property type="match status" value="1"/>
</dbReference>
<protein>
    <recommendedName>
        <fullName evidence="2">Putative restriction endonuclease domain-containing protein</fullName>
    </recommendedName>
</protein>
<feature type="domain" description="Putative restriction endonuclease" evidence="2">
    <location>
        <begin position="26"/>
        <end position="107"/>
    </location>
</feature>
<sequence>MRSMPCARAIGTEPTDDARTPTSKHTTRLTLLLIEAIGRRAIVSTQHPILLGDLSAPQPDIAILKPRDAFDSSGPPQAADVLLVIKVADSSVRDERNRKLPLYARNASQAAEPEEPACGRSPLNPSLTAVPMADAHKCRCPRPAACVDCLL</sequence>
<dbReference type="PANTHER" id="PTHR35400">
    <property type="entry name" value="SLR1083 PROTEIN"/>
    <property type="match status" value="1"/>
</dbReference>
<proteinExistence type="predicted"/>
<dbReference type="Pfam" id="PF05685">
    <property type="entry name" value="Uma2"/>
    <property type="match status" value="1"/>
</dbReference>
<feature type="region of interest" description="Disordered" evidence="1">
    <location>
        <begin position="1"/>
        <end position="25"/>
    </location>
</feature>
<evidence type="ECO:0000256" key="1">
    <source>
        <dbReference type="SAM" id="MobiDB-lite"/>
    </source>
</evidence>
<dbReference type="AlphaFoldDB" id="A0A9X0WLG9"/>
<name>A0A9X0WLG9_9GAMM</name>
<evidence type="ECO:0000259" key="2">
    <source>
        <dbReference type="Pfam" id="PF05685"/>
    </source>
</evidence>
<evidence type="ECO:0000313" key="4">
    <source>
        <dbReference type="Proteomes" id="UP001138802"/>
    </source>
</evidence>
<dbReference type="EMBL" id="NRSD01000037">
    <property type="protein sequence ID" value="MBK1646808.1"/>
    <property type="molecule type" value="Genomic_DNA"/>
</dbReference>
<gene>
    <name evidence="3" type="ORF">CKO25_19630</name>
</gene>
<dbReference type="InterPro" id="IPR008538">
    <property type="entry name" value="Uma2"/>
</dbReference>